<dbReference type="RefSeq" id="WP_087375778.1">
    <property type="nucleotide sequence ID" value="NZ_CALVDK010000008.1"/>
</dbReference>
<evidence type="ECO:0000313" key="2">
    <source>
        <dbReference type="EMBL" id="OUO01611.1"/>
    </source>
</evidence>
<organism evidence="2 3">
    <name type="scientific">Parabacteroides johnsonii</name>
    <dbReference type="NCBI Taxonomy" id="387661"/>
    <lineage>
        <taxon>Bacteria</taxon>
        <taxon>Pseudomonadati</taxon>
        <taxon>Bacteroidota</taxon>
        <taxon>Bacteroidia</taxon>
        <taxon>Bacteroidales</taxon>
        <taxon>Tannerellaceae</taxon>
        <taxon>Parabacteroides</taxon>
    </lineage>
</organism>
<dbReference type="Pfam" id="PF12728">
    <property type="entry name" value="HTH_17"/>
    <property type="match status" value="1"/>
</dbReference>
<gene>
    <name evidence="2" type="ORF">B5F96_17725</name>
</gene>
<dbReference type="GO" id="GO:0003677">
    <property type="term" value="F:DNA binding"/>
    <property type="evidence" value="ECO:0007669"/>
    <property type="project" value="UniProtKB-KW"/>
</dbReference>
<evidence type="ECO:0000259" key="1">
    <source>
        <dbReference type="Pfam" id="PF12728"/>
    </source>
</evidence>
<feature type="domain" description="Helix-turn-helix" evidence="1">
    <location>
        <begin position="39"/>
        <end position="86"/>
    </location>
</feature>
<dbReference type="InterPro" id="IPR009061">
    <property type="entry name" value="DNA-bd_dom_put_sf"/>
</dbReference>
<protein>
    <submittedName>
        <fullName evidence="2">DNA-binding protein</fullName>
    </submittedName>
</protein>
<accession>A0A9Q5X6G5</accession>
<dbReference type="Proteomes" id="UP000195975">
    <property type="component" value="Unassembled WGS sequence"/>
</dbReference>
<dbReference type="EMBL" id="NFIJ01000033">
    <property type="protein sequence ID" value="OUO01611.1"/>
    <property type="molecule type" value="Genomic_DNA"/>
</dbReference>
<dbReference type="SUPFAM" id="SSF46955">
    <property type="entry name" value="Putative DNA-binding domain"/>
    <property type="match status" value="1"/>
</dbReference>
<proteinExistence type="predicted"/>
<reference evidence="3" key="1">
    <citation type="submission" date="2017-04" db="EMBL/GenBank/DDBJ databases">
        <title>Function of individual gut microbiota members based on whole genome sequencing of pure cultures obtained from chicken caecum.</title>
        <authorList>
            <person name="Medvecky M."/>
            <person name="Cejkova D."/>
            <person name="Polansky O."/>
            <person name="Karasova D."/>
            <person name="Kubasova T."/>
            <person name="Cizek A."/>
            <person name="Rychlik I."/>
        </authorList>
    </citation>
    <scope>NUCLEOTIDE SEQUENCE [LARGE SCALE GENOMIC DNA]</scope>
    <source>
        <strain evidence="3">An42</strain>
    </source>
</reference>
<evidence type="ECO:0000313" key="3">
    <source>
        <dbReference type="Proteomes" id="UP000195975"/>
    </source>
</evidence>
<dbReference type="PANTHER" id="PTHR34585">
    <property type="match status" value="1"/>
</dbReference>
<sequence length="112" mass="13257">MEVITMDSKVYKDLVGKIQRIADFVAKAQVMPNEENEVWLDSNQVADALNISTRTLQRLRNENLISYSMLRGRCLYKLSEIERGLNERIIKCKPQDRENFRRNYFLNDNDNE</sequence>
<dbReference type="InterPro" id="IPR041657">
    <property type="entry name" value="HTH_17"/>
</dbReference>
<dbReference type="AlphaFoldDB" id="A0A9Q5X6G5"/>
<comment type="caution">
    <text evidence="2">The sequence shown here is derived from an EMBL/GenBank/DDBJ whole genome shotgun (WGS) entry which is preliminary data.</text>
</comment>
<dbReference type="PANTHER" id="PTHR34585:SF22">
    <property type="entry name" value="HELIX-TURN-HELIX DOMAIN-CONTAINING PROTEIN"/>
    <property type="match status" value="1"/>
</dbReference>
<name>A0A9Q5X6G5_9BACT</name>
<keyword evidence="2" id="KW-0238">DNA-binding</keyword>